<protein>
    <submittedName>
        <fullName evidence="2">Uncharacterized protein</fullName>
    </submittedName>
</protein>
<dbReference type="Proteomes" id="UP001205998">
    <property type="component" value="Unassembled WGS sequence"/>
</dbReference>
<reference evidence="2" key="1">
    <citation type="submission" date="2018-07" db="EMBL/GenBank/DDBJ databases">
        <title>Comparative genomics of catfishes provides insights into carnivory and benthic adaptation.</title>
        <authorList>
            <person name="Zhang Y."/>
            <person name="Wang D."/>
            <person name="Peng Z."/>
            <person name="Zheng S."/>
            <person name="Shao F."/>
            <person name="Tao W."/>
        </authorList>
    </citation>
    <scope>NUCLEOTIDE SEQUENCE</scope>
    <source>
        <strain evidence="2">Chongqing</strain>
    </source>
</reference>
<gene>
    <name evidence="2" type="ORF">C0J50_1145</name>
</gene>
<dbReference type="AlphaFoldDB" id="A0AAD5FEG9"/>
<evidence type="ECO:0000313" key="2">
    <source>
        <dbReference type="EMBL" id="KAI5612477.1"/>
    </source>
</evidence>
<evidence type="ECO:0000256" key="1">
    <source>
        <dbReference type="SAM" id="MobiDB-lite"/>
    </source>
</evidence>
<name>A0AAD5FEG9_SILAS</name>
<comment type="caution">
    <text evidence="2">The sequence shown here is derived from an EMBL/GenBank/DDBJ whole genome shotgun (WGS) entry which is preliminary data.</text>
</comment>
<accession>A0AAD5FEG9</accession>
<proteinExistence type="predicted"/>
<evidence type="ECO:0000313" key="3">
    <source>
        <dbReference type="Proteomes" id="UP001205998"/>
    </source>
</evidence>
<keyword evidence="3" id="KW-1185">Reference proteome</keyword>
<sequence>MNGGNVRIHAAQRSAAEGGVYTEALTTTTESKTKQKTTAHLETERARNGKSGKPLAELPRRFFPYVDSHRLHRGHLFYRGQYKGECMKFSIDYTECFKKQNTSRSLKKKKNIRVKSDPIMLKLDVL</sequence>
<organism evidence="2 3">
    <name type="scientific">Silurus asotus</name>
    <name type="common">Amur catfish</name>
    <name type="synonym">Parasilurus asotus</name>
    <dbReference type="NCBI Taxonomy" id="30991"/>
    <lineage>
        <taxon>Eukaryota</taxon>
        <taxon>Metazoa</taxon>
        <taxon>Chordata</taxon>
        <taxon>Craniata</taxon>
        <taxon>Vertebrata</taxon>
        <taxon>Euteleostomi</taxon>
        <taxon>Actinopterygii</taxon>
        <taxon>Neopterygii</taxon>
        <taxon>Teleostei</taxon>
        <taxon>Ostariophysi</taxon>
        <taxon>Siluriformes</taxon>
        <taxon>Siluridae</taxon>
        <taxon>Silurus</taxon>
    </lineage>
</organism>
<dbReference type="EMBL" id="MU564352">
    <property type="protein sequence ID" value="KAI5612477.1"/>
    <property type="molecule type" value="Genomic_DNA"/>
</dbReference>
<feature type="region of interest" description="Disordered" evidence="1">
    <location>
        <begin position="19"/>
        <end position="54"/>
    </location>
</feature>